<keyword evidence="1" id="KW-1133">Transmembrane helix</keyword>
<evidence type="ECO:0000313" key="3">
    <source>
        <dbReference type="Proteomes" id="UP000774699"/>
    </source>
</evidence>
<dbReference type="EMBL" id="VGJJ01000049">
    <property type="protein sequence ID" value="MBM3282580.1"/>
    <property type="molecule type" value="Genomic_DNA"/>
</dbReference>
<dbReference type="Proteomes" id="UP000774699">
    <property type="component" value="Unassembled WGS sequence"/>
</dbReference>
<accession>A0A8T4C9C0</accession>
<organism evidence="2 3">
    <name type="scientific">Candidatus Iainarchaeum sp</name>
    <dbReference type="NCBI Taxonomy" id="3101447"/>
    <lineage>
        <taxon>Archaea</taxon>
        <taxon>Candidatus Iainarchaeota</taxon>
        <taxon>Candidatus Iainarchaeia</taxon>
        <taxon>Candidatus Iainarchaeales</taxon>
        <taxon>Candidatus Iainarchaeaceae</taxon>
        <taxon>Candidatus Iainarchaeum</taxon>
    </lineage>
</organism>
<protein>
    <submittedName>
        <fullName evidence="2">Uncharacterized protein</fullName>
    </submittedName>
</protein>
<sequence>MKTKSSTTKTTTKKDPFVAGFVLPVLLMASFAPMLLFQAGDVPGETYLPPTETAEQKYTRMISAFDRDNTLPGILIVSFASGTTLEQANTILQPFGLKIDQKQVCNAGQAVDPSGTITTGAENCFSDGWYDMLASGRVLVDAGQEKVLAEQLYNTPNVVWVEPDYTVTLDGSNPQLGVEDNGTTTPVEGSADNQTMYPSPISEFNDIVPAKNTILGIEPIVLVIGVLLVGFGAYFVMKK</sequence>
<evidence type="ECO:0000256" key="1">
    <source>
        <dbReference type="SAM" id="Phobius"/>
    </source>
</evidence>
<evidence type="ECO:0000313" key="2">
    <source>
        <dbReference type="EMBL" id="MBM3282580.1"/>
    </source>
</evidence>
<dbReference type="AlphaFoldDB" id="A0A8T4C9C0"/>
<reference evidence="2" key="1">
    <citation type="submission" date="2019-03" db="EMBL/GenBank/DDBJ databases">
        <title>Lake Tanganyika Metagenome-Assembled Genomes (MAGs).</title>
        <authorList>
            <person name="Tran P."/>
        </authorList>
    </citation>
    <scope>NUCLEOTIDE SEQUENCE</scope>
    <source>
        <strain evidence="2">M_DeepCast_50m_m2_156</strain>
    </source>
</reference>
<keyword evidence="1" id="KW-0812">Transmembrane</keyword>
<name>A0A8T4C9C0_9ARCH</name>
<keyword evidence="1" id="KW-0472">Membrane</keyword>
<gene>
    <name evidence="2" type="ORF">FJY86_04565</name>
</gene>
<feature type="transmembrane region" description="Helical" evidence="1">
    <location>
        <begin position="219"/>
        <end position="237"/>
    </location>
</feature>
<comment type="caution">
    <text evidence="2">The sequence shown here is derived from an EMBL/GenBank/DDBJ whole genome shotgun (WGS) entry which is preliminary data.</text>
</comment>
<proteinExistence type="predicted"/>